<dbReference type="InterPro" id="IPR019949">
    <property type="entry name" value="CmoO-like"/>
</dbReference>
<dbReference type="RefSeq" id="WP_101496832.1">
    <property type="nucleotide sequence ID" value="NZ_LNJZ01000007.1"/>
</dbReference>
<dbReference type="FunFam" id="3.20.20.30:FF:000002">
    <property type="entry name" value="LLM class flavin-dependent oxidoreductase"/>
    <property type="match status" value="1"/>
</dbReference>
<dbReference type="InterPro" id="IPR050766">
    <property type="entry name" value="Bact_Lucif_Oxidored"/>
</dbReference>
<keyword evidence="5" id="KW-1185">Reference proteome</keyword>
<accession>A0A4R6U2E4</accession>
<dbReference type="Pfam" id="PF00296">
    <property type="entry name" value="Bac_luciferase"/>
    <property type="match status" value="1"/>
</dbReference>
<comment type="similarity">
    <text evidence="1">To bacterial alkanal monooxygenase alpha and beta chains.</text>
</comment>
<comment type="caution">
    <text evidence="4">The sequence shown here is derived from an EMBL/GenBank/DDBJ whole genome shotgun (WGS) entry which is preliminary data.</text>
</comment>
<dbReference type="AlphaFoldDB" id="A0A4R6U2E4"/>
<evidence type="ECO:0000313" key="5">
    <source>
        <dbReference type="Proteomes" id="UP000294575"/>
    </source>
</evidence>
<dbReference type="GO" id="GO:0016705">
    <property type="term" value="F:oxidoreductase activity, acting on paired donors, with incorporation or reduction of molecular oxygen"/>
    <property type="evidence" value="ECO:0007669"/>
    <property type="project" value="InterPro"/>
</dbReference>
<dbReference type="PANTHER" id="PTHR30137:SF6">
    <property type="entry name" value="LUCIFERASE-LIKE MONOOXYGENASE"/>
    <property type="match status" value="1"/>
</dbReference>
<dbReference type="Gene3D" id="3.20.20.30">
    <property type="entry name" value="Luciferase-like domain"/>
    <property type="match status" value="1"/>
</dbReference>
<dbReference type="EMBL" id="SNYK01000001">
    <property type="protein sequence ID" value="TDQ40131.1"/>
    <property type="molecule type" value="Genomic_DNA"/>
</dbReference>
<evidence type="ECO:0000313" key="4">
    <source>
        <dbReference type="EMBL" id="TDQ40131.1"/>
    </source>
</evidence>
<dbReference type="NCBIfam" id="TIGR03558">
    <property type="entry name" value="oxido_grp_1"/>
    <property type="match status" value="1"/>
</dbReference>
<evidence type="ECO:0000256" key="2">
    <source>
        <dbReference type="ARBA" id="ARBA00074555"/>
    </source>
</evidence>
<dbReference type="Proteomes" id="UP000294575">
    <property type="component" value="Unassembled WGS sequence"/>
</dbReference>
<dbReference type="InterPro" id="IPR036661">
    <property type="entry name" value="Luciferase-like_sf"/>
</dbReference>
<name>A0A4R6U2E4_9GAMM</name>
<reference evidence="4 5" key="1">
    <citation type="submission" date="2019-03" db="EMBL/GenBank/DDBJ databases">
        <title>Genomic Encyclopedia of Type Strains, Phase IV (KMG-IV): sequencing the most valuable type-strain genomes for metagenomic binning, comparative biology and taxonomic classification.</title>
        <authorList>
            <person name="Goeker M."/>
        </authorList>
    </citation>
    <scope>NUCLEOTIDE SEQUENCE [LARGE SCALE GENOMIC DNA]</scope>
    <source>
        <strain evidence="4 5">DSM 28679</strain>
    </source>
</reference>
<gene>
    <name evidence="4" type="ORF">DFQ45_101266</name>
</gene>
<dbReference type="OrthoDB" id="9780518at2"/>
<evidence type="ECO:0000259" key="3">
    <source>
        <dbReference type="Pfam" id="PF00296"/>
    </source>
</evidence>
<protein>
    <recommendedName>
        <fullName evidence="2">Luciferase-like monooxygenase</fullName>
    </recommendedName>
</protein>
<feature type="domain" description="Luciferase-like" evidence="3">
    <location>
        <begin position="23"/>
        <end position="307"/>
    </location>
</feature>
<sequence>MSQFDGVDFSMLELASMRDVDAGPAAALERALDTARHVEALGFTRFWVAEHHNMDAIASSATSVLMGYLAGGTSRIRIGSGGIMLPNHAPLVVAEQIGTLASLYPGRIDLGLGRAPGSDQATMRALRRNLDINADSFPDDVRELQRLLGPRTPGQTIVAMPGMDSNVPVWLLGSSLFSAQLAAELGLPYSFASHFAPRMMMPAIELYRSHFKPSARLDQPCVMLGVPLVLAPTDEEAGYLATTTYQRILALFRGHSMLMRPPVRSMDGLWSASEERGVLDFLSMAVIGSPETARQRLQVLLEHTGADELIFTCDLYELEHRLRALSLLAELKAG</sequence>
<organism evidence="4 5">
    <name type="scientific">Thiopseudomonas denitrificans</name>
    <dbReference type="NCBI Taxonomy" id="1501432"/>
    <lineage>
        <taxon>Bacteria</taxon>
        <taxon>Pseudomonadati</taxon>
        <taxon>Pseudomonadota</taxon>
        <taxon>Gammaproteobacteria</taxon>
        <taxon>Pseudomonadales</taxon>
        <taxon>Pseudomonadaceae</taxon>
        <taxon>Thiopseudomonas</taxon>
    </lineage>
</organism>
<evidence type="ECO:0000256" key="1">
    <source>
        <dbReference type="ARBA" id="ARBA00007789"/>
    </source>
</evidence>
<dbReference type="InterPro" id="IPR011251">
    <property type="entry name" value="Luciferase-like_dom"/>
</dbReference>
<proteinExistence type="predicted"/>
<dbReference type="SUPFAM" id="SSF51679">
    <property type="entry name" value="Bacterial luciferase-like"/>
    <property type="match status" value="1"/>
</dbReference>
<dbReference type="GO" id="GO:0005829">
    <property type="term" value="C:cytosol"/>
    <property type="evidence" value="ECO:0007669"/>
    <property type="project" value="TreeGrafter"/>
</dbReference>
<dbReference type="PANTHER" id="PTHR30137">
    <property type="entry name" value="LUCIFERASE-LIKE MONOOXYGENASE"/>
    <property type="match status" value="1"/>
</dbReference>